<dbReference type="Pfam" id="PF16142">
    <property type="entry name" value="DUF4850"/>
    <property type="match status" value="1"/>
</dbReference>
<dbReference type="Proteomes" id="UP000063964">
    <property type="component" value="Chromosome"/>
</dbReference>
<accession>A0A0X8JP19</accession>
<dbReference type="STRING" id="888061.AXF15_03640"/>
<gene>
    <name evidence="1" type="ORF">AXF15_03640</name>
</gene>
<evidence type="ECO:0008006" key="3">
    <source>
        <dbReference type="Google" id="ProtNLM"/>
    </source>
</evidence>
<sequence>MEGSPAVRGFSGSRVTAENGEKRMRCVSLFVLWLVLLLVPAGVFGGEEDDRVFRFTLTPWTEPGLSAPEAIGQLVLRDGVTVPAFVLSVDDAAEDGLVRRKPERMSLDAAVKVQFAARLAAYYTGYWGREGWLLAPATWRLMRAQAGMNGSAVFVFAPPRGETGFLSFQSTGACAGCAAMEASLYFPDIRAQVEEEYGMAYTSSEPPLDSIVDIRPHTRAWRVVLGGRNIDGITFYNGDSDDPFFTWSVSLPDQDGDLATPVLNWLLPPQK</sequence>
<reference evidence="2" key="1">
    <citation type="submission" date="2016-02" db="EMBL/GenBank/DDBJ databases">
        <authorList>
            <person name="Holder M.E."/>
            <person name="Ajami N.J."/>
            <person name="Petrosino J.F."/>
        </authorList>
    </citation>
    <scope>NUCLEOTIDE SEQUENCE [LARGE SCALE GENOMIC DNA]</scope>
    <source>
        <strain evidence="2">DSM 12838</strain>
    </source>
</reference>
<dbReference type="InterPro" id="IPR032322">
    <property type="entry name" value="DUF4850"/>
</dbReference>
<organism evidence="1 2">
    <name type="scientific">Desulfomicrobium orale DSM 12838</name>
    <dbReference type="NCBI Taxonomy" id="888061"/>
    <lineage>
        <taxon>Bacteria</taxon>
        <taxon>Pseudomonadati</taxon>
        <taxon>Thermodesulfobacteriota</taxon>
        <taxon>Desulfovibrionia</taxon>
        <taxon>Desulfovibrionales</taxon>
        <taxon>Desulfomicrobiaceae</taxon>
        <taxon>Desulfomicrobium</taxon>
    </lineage>
</organism>
<evidence type="ECO:0000313" key="1">
    <source>
        <dbReference type="EMBL" id="AMD92290.1"/>
    </source>
</evidence>
<dbReference type="KEGG" id="doa:AXF15_03640"/>
<evidence type="ECO:0000313" key="2">
    <source>
        <dbReference type="Proteomes" id="UP000063964"/>
    </source>
</evidence>
<dbReference type="EMBL" id="CP014230">
    <property type="protein sequence ID" value="AMD92290.1"/>
    <property type="molecule type" value="Genomic_DNA"/>
</dbReference>
<dbReference type="AlphaFoldDB" id="A0A0X8JP19"/>
<keyword evidence="2" id="KW-1185">Reference proteome</keyword>
<protein>
    <recommendedName>
        <fullName evidence="3">DUF4850 domain-containing protein</fullName>
    </recommendedName>
</protein>
<name>A0A0X8JP19_9BACT</name>
<proteinExistence type="predicted"/>